<reference evidence="2 3" key="1">
    <citation type="submission" date="2016-11" db="EMBL/GenBank/DDBJ databases">
        <authorList>
            <person name="Jaros S."/>
            <person name="Januszkiewicz K."/>
            <person name="Wedrychowicz H."/>
        </authorList>
    </citation>
    <scope>NUCLEOTIDE SEQUENCE [LARGE SCALE GENOMIC DNA]</scope>
    <source>
        <strain evidence="2 3">DSM 15970</strain>
    </source>
</reference>
<dbReference type="STRING" id="1122934.SAMN02745691_00737"/>
<keyword evidence="3" id="KW-1185">Reference proteome</keyword>
<dbReference type="EMBL" id="FQYT01000006">
    <property type="protein sequence ID" value="SHI73628.1"/>
    <property type="molecule type" value="Genomic_DNA"/>
</dbReference>
<evidence type="ECO:0000313" key="2">
    <source>
        <dbReference type="EMBL" id="SHI73628.1"/>
    </source>
</evidence>
<gene>
    <name evidence="2" type="ORF">SAMN02745691_00737</name>
</gene>
<sequence>MMREGFVADLIGMLDAAMLDDDYVEEDLEIHRDRSHVRLFAGITAGSIIAAGGIFLALKLQGKGILNPLLKSKA</sequence>
<keyword evidence="1" id="KW-0812">Transmembrane</keyword>
<evidence type="ECO:0000313" key="3">
    <source>
        <dbReference type="Proteomes" id="UP000184342"/>
    </source>
</evidence>
<feature type="transmembrane region" description="Helical" evidence="1">
    <location>
        <begin position="39"/>
        <end position="58"/>
    </location>
</feature>
<evidence type="ECO:0000256" key="1">
    <source>
        <dbReference type="SAM" id="Phobius"/>
    </source>
</evidence>
<keyword evidence="1" id="KW-1133">Transmembrane helix</keyword>
<name>A0A1M6DKX8_9FIRM</name>
<dbReference type="AlphaFoldDB" id="A0A1M6DKX8"/>
<proteinExistence type="predicted"/>
<protein>
    <submittedName>
        <fullName evidence="2">Uncharacterized protein</fullName>
    </submittedName>
</protein>
<accession>A0A1M6DKX8</accession>
<organism evidence="2 3">
    <name type="scientific">Parasporobacterium paucivorans DSM 15970</name>
    <dbReference type="NCBI Taxonomy" id="1122934"/>
    <lineage>
        <taxon>Bacteria</taxon>
        <taxon>Bacillati</taxon>
        <taxon>Bacillota</taxon>
        <taxon>Clostridia</taxon>
        <taxon>Lachnospirales</taxon>
        <taxon>Lachnospiraceae</taxon>
        <taxon>Parasporobacterium</taxon>
    </lineage>
</organism>
<dbReference type="Proteomes" id="UP000184342">
    <property type="component" value="Unassembled WGS sequence"/>
</dbReference>
<keyword evidence="1" id="KW-0472">Membrane</keyword>